<feature type="domain" description="FecR protein" evidence="2">
    <location>
        <begin position="129"/>
        <end position="217"/>
    </location>
</feature>
<dbReference type="HOGENOM" id="CLU_050192_2_2_10"/>
<dbReference type="STRING" id="471854.Dfer_2266"/>
<dbReference type="EMBL" id="CP001619">
    <property type="protein sequence ID" value="ACT93488.1"/>
    <property type="molecule type" value="Genomic_DNA"/>
</dbReference>
<accession>C6VZL0</accession>
<feature type="transmembrane region" description="Helical" evidence="1">
    <location>
        <begin position="81"/>
        <end position="102"/>
    </location>
</feature>
<keyword evidence="1" id="KW-0472">Membrane</keyword>
<dbReference type="InterPro" id="IPR006860">
    <property type="entry name" value="FecR"/>
</dbReference>
<dbReference type="Pfam" id="PF04773">
    <property type="entry name" value="FecR"/>
    <property type="match status" value="1"/>
</dbReference>
<dbReference type="GO" id="GO:0016989">
    <property type="term" value="F:sigma factor antagonist activity"/>
    <property type="evidence" value="ECO:0007669"/>
    <property type="project" value="TreeGrafter"/>
</dbReference>
<protein>
    <submittedName>
        <fullName evidence="4">Anti-FecI sigma factor, FecR</fullName>
    </submittedName>
</protein>
<evidence type="ECO:0000259" key="3">
    <source>
        <dbReference type="Pfam" id="PF16344"/>
    </source>
</evidence>
<dbReference type="PANTHER" id="PTHR30273:SF2">
    <property type="entry name" value="PROTEIN FECR"/>
    <property type="match status" value="1"/>
</dbReference>
<dbReference type="InterPro" id="IPR012373">
    <property type="entry name" value="Ferrdict_sens_TM"/>
</dbReference>
<organism evidence="4 5">
    <name type="scientific">Dyadobacter fermentans (strain ATCC 700827 / DSM 18053 / CIP 107007 / KCTC 52180 / NS114)</name>
    <dbReference type="NCBI Taxonomy" id="471854"/>
    <lineage>
        <taxon>Bacteria</taxon>
        <taxon>Pseudomonadati</taxon>
        <taxon>Bacteroidota</taxon>
        <taxon>Cytophagia</taxon>
        <taxon>Cytophagales</taxon>
        <taxon>Spirosomataceae</taxon>
        <taxon>Dyadobacter</taxon>
    </lineage>
</organism>
<dbReference type="OrthoDB" id="938823at2"/>
<sequence>MIKNIKGFLRLLDRYQRNLAGPEEKKTMDMWYDSIDYTAENHHVADEHEADKAMWSTISSRMDQPSEAEHRLPARAWVRNFYFRLAAACVLFVLGLIGYRFAFDDAEQIAGVKNELIEHMSQVTNKGTDRKRFTLPDGSRVTLEPGATLYYPAEFAQNQRDVFLKGDVFFDIAHDKSRPFYVHANNIVTKVLGTSFTIRENKSTNAIEVAVMTGVVEVKQVDTEPRAEQQEQKVVLTQNKKATFYPEEEKLVTGLVEQPKVILEKSGQMPKIVFNYIEKPLPDIVKVLEEAYGVKIAIGNENLRNCIITADLSQESTLFNQLEILCESIDAHYQLSNDQVTVSGKGCEPTK</sequence>
<keyword evidence="5" id="KW-1185">Reference proteome</keyword>
<evidence type="ECO:0000313" key="4">
    <source>
        <dbReference type="EMBL" id="ACT93488.1"/>
    </source>
</evidence>
<dbReference type="PANTHER" id="PTHR30273">
    <property type="entry name" value="PERIPLASMIC SIGNAL SENSOR AND SIGMA FACTOR ACTIVATOR FECR-RELATED"/>
    <property type="match status" value="1"/>
</dbReference>
<gene>
    <name evidence="4" type="ordered locus">Dfer_2266</name>
</gene>
<dbReference type="Proteomes" id="UP000002011">
    <property type="component" value="Chromosome"/>
</dbReference>
<name>C6VZL0_DYAFD</name>
<dbReference type="PIRSF" id="PIRSF018266">
    <property type="entry name" value="FecR"/>
    <property type="match status" value="1"/>
</dbReference>
<dbReference type="RefSeq" id="WP_015811740.1">
    <property type="nucleotide sequence ID" value="NC_013037.1"/>
</dbReference>
<keyword evidence="1" id="KW-1133">Transmembrane helix</keyword>
<keyword evidence="1" id="KW-0812">Transmembrane</keyword>
<dbReference type="Gene3D" id="2.60.120.1440">
    <property type="match status" value="1"/>
</dbReference>
<proteinExistence type="predicted"/>
<feature type="domain" description="Protein FecR C-terminal" evidence="3">
    <location>
        <begin position="274"/>
        <end position="342"/>
    </location>
</feature>
<dbReference type="InterPro" id="IPR032508">
    <property type="entry name" value="FecR_C"/>
</dbReference>
<dbReference type="Pfam" id="PF16344">
    <property type="entry name" value="FecR_C"/>
    <property type="match status" value="1"/>
</dbReference>
<evidence type="ECO:0000256" key="1">
    <source>
        <dbReference type="SAM" id="Phobius"/>
    </source>
</evidence>
<dbReference type="Gene3D" id="3.55.50.30">
    <property type="match status" value="1"/>
</dbReference>
<dbReference type="eggNOG" id="COG3712">
    <property type="taxonomic scope" value="Bacteria"/>
</dbReference>
<dbReference type="AlphaFoldDB" id="C6VZL0"/>
<reference evidence="4 5" key="1">
    <citation type="journal article" date="2009" name="Stand. Genomic Sci.">
        <title>Complete genome sequence of Dyadobacter fermentans type strain (NS114).</title>
        <authorList>
            <person name="Lang E."/>
            <person name="Lapidus A."/>
            <person name="Chertkov O."/>
            <person name="Brettin T."/>
            <person name="Detter J.C."/>
            <person name="Han C."/>
            <person name="Copeland A."/>
            <person name="Glavina Del Rio T."/>
            <person name="Nolan M."/>
            <person name="Chen F."/>
            <person name="Lucas S."/>
            <person name="Tice H."/>
            <person name="Cheng J.F."/>
            <person name="Land M."/>
            <person name="Hauser L."/>
            <person name="Chang Y.J."/>
            <person name="Jeffries C.D."/>
            <person name="Kopitz M."/>
            <person name="Bruce D."/>
            <person name="Goodwin L."/>
            <person name="Pitluck S."/>
            <person name="Ovchinnikova G."/>
            <person name="Pati A."/>
            <person name="Ivanova N."/>
            <person name="Mavrommatis K."/>
            <person name="Chen A."/>
            <person name="Palaniappan K."/>
            <person name="Chain P."/>
            <person name="Bristow J."/>
            <person name="Eisen J.A."/>
            <person name="Markowitz V."/>
            <person name="Hugenholtz P."/>
            <person name="Goker M."/>
            <person name="Rohde M."/>
            <person name="Kyrpides N.C."/>
            <person name="Klenk H.P."/>
        </authorList>
    </citation>
    <scope>NUCLEOTIDE SEQUENCE [LARGE SCALE GENOMIC DNA]</scope>
    <source>
        <strain evidence="5">ATCC 700827 / DSM 18053 / CIP 107007 / KCTC 52180 / NS114</strain>
    </source>
</reference>
<evidence type="ECO:0000313" key="5">
    <source>
        <dbReference type="Proteomes" id="UP000002011"/>
    </source>
</evidence>
<evidence type="ECO:0000259" key="2">
    <source>
        <dbReference type="Pfam" id="PF04773"/>
    </source>
</evidence>
<dbReference type="KEGG" id="dfe:Dfer_2266"/>